<comment type="caution">
    <text evidence="3">The sequence shown here is derived from an EMBL/GenBank/DDBJ whole genome shotgun (WGS) entry which is preliminary data.</text>
</comment>
<feature type="compositionally biased region" description="Basic and acidic residues" evidence="1">
    <location>
        <begin position="123"/>
        <end position="132"/>
    </location>
</feature>
<protein>
    <recommendedName>
        <fullName evidence="2">BSD domain-containing protein</fullName>
    </recommendedName>
</protein>
<dbReference type="Gene3D" id="1.10.3970.10">
    <property type="entry name" value="BSD domain"/>
    <property type="match status" value="1"/>
</dbReference>
<dbReference type="EMBL" id="JACBKZ010000003">
    <property type="protein sequence ID" value="KAF5955490.1"/>
    <property type="molecule type" value="Genomic_DNA"/>
</dbReference>
<feature type="compositionally biased region" description="Basic and acidic residues" evidence="1">
    <location>
        <begin position="86"/>
        <end position="106"/>
    </location>
</feature>
<dbReference type="PANTHER" id="PTHR31923:SF27">
    <property type="entry name" value="BSD DOMAIN-CONTAINING PROTEIN"/>
    <property type="match status" value="1"/>
</dbReference>
<dbReference type="Proteomes" id="UP000593564">
    <property type="component" value="Unassembled WGS sequence"/>
</dbReference>
<evidence type="ECO:0000259" key="2">
    <source>
        <dbReference type="PROSITE" id="PS50858"/>
    </source>
</evidence>
<dbReference type="AlphaFoldDB" id="A0A7J7HRI5"/>
<feature type="region of interest" description="Disordered" evidence="1">
    <location>
        <begin position="1"/>
        <end position="132"/>
    </location>
</feature>
<name>A0A7J7HRI5_CAMSI</name>
<sequence length="434" mass="49130">MSWLARSIANSLRIDDDEEEEENSATPIPKPPQSEHDDENEENRSARGVREDLSEFTETLTRQLWGVASFLAPPPPPPPPPPPYFHRIDRSVSDRDRWEPPRHSGSGDDSDEEGTGSVGISGSHDEFINGLPDRSRNRVESEIWKMDSNFVAYEQEDPIGDAVGITEEVLAFAMNIAHHPETWLDFPLEEEDDVDDFDMSNAQVEHVLAIQRLAHRLAALRIELCPAHMSEGYFWKVYFVLLHSRLNTRDAKLLSTTQIVEARAMWMKELQKRTKAETDWFGRGTSYVRESANTWQEPFDHVPSDDAPGNMSPRTLAFEPATAYSVTTEFETVKHPVVSTDMQIVDKSVIEEEPVMKTKDKDFVAGPSFKVPVQNYDEDDDDDDWLKDDSELIGCNGTAIFFGNNDDVSFSDLEDDDDCTMPIKSKIVTTTETS</sequence>
<keyword evidence="4" id="KW-1185">Reference proteome</keyword>
<organism evidence="3 4">
    <name type="scientific">Camellia sinensis</name>
    <name type="common">Tea plant</name>
    <name type="synonym">Thea sinensis</name>
    <dbReference type="NCBI Taxonomy" id="4442"/>
    <lineage>
        <taxon>Eukaryota</taxon>
        <taxon>Viridiplantae</taxon>
        <taxon>Streptophyta</taxon>
        <taxon>Embryophyta</taxon>
        <taxon>Tracheophyta</taxon>
        <taxon>Spermatophyta</taxon>
        <taxon>Magnoliopsida</taxon>
        <taxon>eudicotyledons</taxon>
        <taxon>Gunneridae</taxon>
        <taxon>Pentapetalae</taxon>
        <taxon>asterids</taxon>
        <taxon>Ericales</taxon>
        <taxon>Theaceae</taxon>
        <taxon>Camellia</taxon>
    </lineage>
</organism>
<dbReference type="InterPro" id="IPR005607">
    <property type="entry name" value="BSD_dom"/>
</dbReference>
<reference evidence="4" key="1">
    <citation type="journal article" date="2020" name="Nat. Commun.">
        <title>Genome assembly of wild tea tree DASZ reveals pedigree and selection history of tea varieties.</title>
        <authorList>
            <person name="Zhang W."/>
            <person name="Zhang Y."/>
            <person name="Qiu H."/>
            <person name="Guo Y."/>
            <person name="Wan H."/>
            <person name="Zhang X."/>
            <person name="Scossa F."/>
            <person name="Alseekh S."/>
            <person name="Zhang Q."/>
            <person name="Wang P."/>
            <person name="Xu L."/>
            <person name="Schmidt M.H."/>
            <person name="Jia X."/>
            <person name="Li D."/>
            <person name="Zhu A."/>
            <person name="Guo F."/>
            <person name="Chen W."/>
            <person name="Ni D."/>
            <person name="Usadel B."/>
            <person name="Fernie A.R."/>
            <person name="Wen W."/>
        </authorList>
    </citation>
    <scope>NUCLEOTIDE SEQUENCE [LARGE SCALE GENOMIC DNA]</scope>
    <source>
        <strain evidence="4">cv. G240</strain>
    </source>
</reference>
<reference evidence="3 4" key="2">
    <citation type="submission" date="2020-07" db="EMBL/GenBank/DDBJ databases">
        <title>Genome assembly of wild tea tree DASZ reveals pedigree and selection history of tea varieties.</title>
        <authorList>
            <person name="Zhang W."/>
        </authorList>
    </citation>
    <scope>NUCLEOTIDE SEQUENCE [LARGE SCALE GENOMIC DNA]</scope>
    <source>
        <strain evidence="4">cv. G240</strain>
        <tissue evidence="3">Leaf</tissue>
    </source>
</reference>
<accession>A0A7J7HRI5</accession>
<dbReference type="InterPro" id="IPR035925">
    <property type="entry name" value="BSD_dom_sf"/>
</dbReference>
<gene>
    <name evidence="3" type="ORF">HYC85_008346</name>
</gene>
<feature type="domain" description="BSD" evidence="2">
    <location>
        <begin position="191"/>
        <end position="246"/>
    </location>
</feature>
<dbReference type="PANTHER" id="PTHR31923">
    <property type="entry name" value="BSD DOMAIN-CONTAINING PROTEIN"/>
    <property type="match status" value="1"/>
</dbReference>
<proteinExistence type="predicted"/>
<evidence type="ECO:0000256" key="1">
    <source>
        <dbReference type="SAM" id="MobiDB-lite"/>
    </source>
</evidence>
<feature type="compositionally biased region" description="Basic and acidic residues" evidence="1">
    <location>
        <begin position="42"/>
        <end position="53"/>
    </location>
</feature>
<evidence type="ECO:0000313" key="3">
    <source>
        <dbReference type="EMBL" id="KAF5955490.1"/>
    </source>
</evidence>
<dbReference type="SUPFAM" id="SSF101447">
    <property type="entry name" value="Formin homology 2 domain (FH2 domain)"/>
    <property type="match status" value="1"/>
</dbReference>
<feature type="compositionally biased region" description="Pro residues" evidence="1">
    <location>
        <begin position="72"/>
        <end position="84"/>
    </location>
</feature>
<evidence type="ECO:0000313" key="4">
    <source>
        <dbReference type="Proteomes" id="UP000593564"/>
    </source>
</evidence>
<dbReference type="Pfam" id="PF03909">
    <property type="entry name" value="BSD"/>
    <property type="match status" value="1"/>
</dbReference>
<dbReference type="SMART" id="SM00751">
    <property type="entry name" value="BSD"/>
    <property type="match status" value="1"/>
</dbReference>
<dbReference type="SUPFAM" id="SSF140383">
    <property type="entry name" value="BSD domain-like"/>
    <property type="match status" value="1"/>
</dbReference>
<dbReference type="PROSITE" id="PS50858">
    <property type="entry name" value="BSD"/>
    <property type="match status" value="1"/>
</dbReference>